<dbReference type="Gene3D" id="3.30.720.110">
    <property type="match status" value="1"/>
</dbReference>
<dbReference type="InterPro" id="IPR029068">
    <property type="entry name" value="Glyas_Bleomycin-R_OHBP_Dase"/>
</dbReference>
<sequence length="173" mass="18945">MILVEVVVDPGRRLPEAEDLRQLSERKAPVMQFTLIGMAVAAENPAASAAWFAEHFGFKVGIDLGWYASTQHADHPTVSLDFVQRDHQSWPRATQGKAVVGTLMAFLVADVDTEYERLRAAGLEVVMPLVTEPWGQRRFQVAGPDGLLVEVLQMVAADPRWLAENGLAVAATP</sequence>
<organism evidence="2 3">
    <name type="scientific">Micromonospora zhanjiangensis</name>
    <dbReference type="NCBI Taxonomy" id="1522057"/>
    <lineage>
        <taxon>Bacteria</taxon>
        <taxon>Bacillati</taxon>
        <taxon>Actinomycetota</taxon>
        <taxon>Actinomycetes</taxon>
        <taxon>Micromonosporales</taxon>
        <taxon>Micromonosporaceae</taxon>
        <taxon>Micromonospora</taxon>
    </lineage>
</organism>
<proteinExistence type="predicted"/>
<evidence type="ECO:0000313" key="3">
    <source>
        <dbReference type="Proteomes" id="UP001595868"/>
    </source>
</evidence>
<dbReference type="InterPro" id="IPR004360">
    <property type="entry name" value="Glyas_Fos-R_dOase_dom"/>
</dbReference>
<comment type="caution">
    <text evidence="2">The sequence shown here is derived from an EMBL/GenBank/DDBJ whole genome shotgun (WGS) entry which is preliminary data.</text>
</comment>
<feature type="domain" description="VOC" evidence="1">
    <location>
        <begin position="34"/>
        <end position="154"/>
    </location>
</feature>
<accession>A0ABV8KR55</accession>
<dbReference type="Proteomes" id="UP001595868">
    <property type="component" value="Unassembled WGS sequence"/>
</dbReference>
<dbReference type="RefSeq" id="WP_377548520.1">
    <property type="nucleotide sequence ID" value="NZ_JBHSBN010000015.1"/>
</dbReference>
<evidence type="ECO:0000259" key="1">
    <source>
        <dbReference type="PROSITE" id="PS51819"/>
    </source>
</evidence>
<reference evidence="3" key="1">
    <citation type="journal article" date="2019" name="Int. J. Syst. Evol. Microbiol.">
        <title>The Global Catalogue of Microorganisms (GCM) 10K type strain sequencing project: providing services to taxonomists for standard genome sequencing and annotation.</title>
        <authorList>
            <consortium name="The Broad Institute Genomics Platform"/>
            <consortium name="The Broad Institute Genome Sequencing Center for Infectious Disease"/>
            <person name="Wu L."/>
            <person name="Ma J."/>
        </authorList>
    </citation>
    <scope>NUCLEOTIDE SEQUENCE [LARGE SCALE GENOMIC DNA]</scope>
    <source>
        <strain evidence="3">2902at01</strain>
    </source>
</reference>
<dbReference type="InterPro" id="IPR037523">
    <property type="entry name" value="VOC_core"/>
</dbReference>
<protein>
    <submittedName>
        <fullName evidence="2">VOC family protein</fullName>
    </submittedName>
</protein>
<dbReference type="SUPFAM" id="SSF54593">
    <property type="entry name" value="Glyoxalase/Bleomycin resistance protein/Dihydroxybiphenyl dioxygenase"/>
    <property type="match status" value="1"/>
</dbReference>
<name>A0ABV8KR55_9ACTN</name>
<dbReference type="PROSITE" id="PS51819">
    <property type="entry name" value="VOC"/>
    <property type="match status" value="1"/>
</dbReference>
<keyword evidence="3" id="KW-1185">Reference proteome</keyword>
<dbReference type="Pfam" id="PF00903">
    <property type="entry name" value="Glyoxalase"/>
    <property type="match status" value="1"/>
</dbReference>
<dbReference type="Gene3D" id="3.30.720.120">
    <property type="match status" value="1"/>
</dbReference>
<gene>
    <name evidence="2" type="ORF">ACFOX0_20825</name>
</gene>
<evidence type="ECO:0000313" key="2">
    <source>
        <dbReference type="EMBL" id="MFC4108365.1"/>
    </source>
</evidence>
<dbReference type="EMBL" id="JBHSBN010000015">
    <property type="protein sequence ID" value="MFC4108365.1"/>
    <property type="molecule type" value="Genomic_DNA"/>
</dbReference>